<feature type="non-terminal residue" evidence="1">
    <location>
        <position position="65"/>
    </location>
</feature>
<organism evidence="1">
    <name type="scientific">marine sediment metagenome</name>
    <dbReference type="NCBI Taxonomy" id="412755"/>
    <lineage>
        <taxon>unclassified sequences</taxon>
        <taxon>metagenomes</taxon>
        <taxon>ecological metagenomes</taxon>
    </lineage>
</organism>
<dbReference type="AlphaFoldDB" id="X1ASD9"/>
<dbReference type="EMBL" id="BART01017136">
    <property type="protein sequence ID" value="GAG75203.1"/>
    <property type="molecule type" value="Genomic_DNA"/>
</dbReference>
<name>X1ASD9_9ZZZZ</name>
<proteinExistence type="predicted"/>
<evidence type="ECO:0000313" key="1">
    <source>
        <dbReference type="EMBL" id="GAG75203.1"/>
    </source>
</evidence>
<sequence length="65" mass="7318">MPITELRDGITLQQDGSELSKGSSLVLDGNGFGIIQKKINVTRQMRHKLEHCDFYIDSIGEGIKW</sequence>
<gene>
    <name evidence="1" type="ORF">S01H4_32715</name>
</gene>
<protein>
    <submittedName>
        <fullName evidence="1">Uncharacterized protein</fullName>
    </submittedName>
</protein>
<reference evidence="1" key="1">
    <citation type="journal article" date="2014" name="Front. Microbiol.">
        <title>High frequency of phylogenetically diverse reductive dehalogenase-homologous genes in deep subseafloor sedimentary metagenomes.</title>
        <authorList>
            <person name="Kawai M."/>
            <person name="Futagami T."/>
            <person name="Toyoda A."/>
            <person name="Takaki Y."/>
            <person name="Nishi S."/>
            <person name="Hori S."/>
            <person name="Arai W."/>
            <person name="Tsubouchi T."/>
            <person name="Morono Y."/>
            <person name="Uchiyama I."/>
            <person name="Ito T."/>
            <person name="Fujiyama A."/>
            <person name="Inagaki F."/>
            <person name="Takami H."/>
        </authorList>
    </citation>
    <scope>NUCLEOTIDE SEQUENCE</scope>
    <source>
        <strain evidence="1">Expedition CK06-06</strain>
    </source>
</reference>
<accession>X1ASD9</accession>
<comment type="caution">
    <text evidence="1">The sequence shown here is derived from an EMBL/GenBank/DDBJ whole genome shotgun (WGS) entry which is preliminary data.</text>
</comment>